<proteinExistence type="inferred from homology"/>
<evidence type="ECO:0000313" key="12">
    <source>
        <dbReference type="Proteomes" id="UP000593836"/>
    </source>
</evidence>
<dbReference type="GO" id="GO:0009002">
    <property type="term" value="F:serine-type D-Ala-D-Ala carboxypeptidase activity"/>
    <property type="evidence" value="ECO:0007669"/>
    <property type="project" value="InterPro"/>
</dbReference>
<keyword evidence="4" id="KW-0133">Cell shape</keyword>
<evidence type="ECO:0000256" key="6">
    <source>
        <dbReference type="ARBA" id="ARBA00023316"/>
    </source>
</evidence>
<evidence type="ECO:0000259" key="10">
    <source>
        <dbReference type="Pfam" id="PF00768"/>
    </source>
</evidence>
<evidence type="ECO:0000256" key="5">
    <source>
        <dbReference type="ARBA" id="ARBA00022984"/>
    </source>
</evidence>
<evidence type="ECO:0000256" key="4">
    <source>
        <dbReference type="ARBA" id="ARBA00022960"/>
    </source>
</evidence>
<dbReference type="Proteomes" id="UP000593836">
    <property type="component" value="Chromosome"/>
</dbReference>
<dbReference type="GO" id="GO:0009252">
    <property type="term" value="P:peptidoglycan biosynthetic process"/>
    <property type="evidence" value="ECO:0007669"/>
    <property type="project" value="UniProtKB-KW"/>
</dbReference>
<accession>A0A7S7M1W6</accession>
<keyword evidence="12" id="KW-1185">Reference proteome</keyword>
<keyword evidence="6" id="KW-0961">Cell wall biogenesis/degradation</keyword>
<evidence type="ECO:0000256" key="7">
    <source>
        <dbReference type="PIRSR" id="PIRSR618044-1"/>
    </source>
</evidence>
<dbReference type="GO" id="GO:0008360">
    <property type="term" value="P:regulation of cell shape"/>
    <property type="evidence" value="ECO:0007669"/>
    <property type="project" value="UniProtKB-KW"/>
</dbReference>
<feature type="active site" description="Acyl-ester intermediate" evidence="7">
    <location>
        <position position="57"/>
    </location>
</feature>
<feature type="binding site" evidence="8">
    <location>
        <position position="222"/>
    </location>
    <ligand>
        <name>substrate</name>
    </ligand>
</feature>
<dbReference type="PANTHER" id="PTHR21581">
    <property type="entry name" value="D-ALANYL-D-ALANINE CARBOXYPEPTIDASE"/>
    <property type="match status" value="1"/>
</dbReference>
<evidence type="ECO:0000256" key="8">
    <source>
        <dbReference type="PIRSR" id="PIRSR618044-2"/>
    </source>
</evidence>
<dbReference type="GO" id="GO:0071555">
    <property type="term" value="P:cell wall organization"/>
    <property type="evidence" value="ECO:0007669"/>
    <property type="project" value="UniProtKB-KW"/>
</dbReference>
<protein>
    <submittedName>
        <fullName evidence="11">D-alanyl-D-alanine carboxypeptidase</fullName>
    </submittedName>
</protein>
<name>A0A7S7M1W6_9BACT</name>
<evidence type="ECO:0000256" key="3">
    <source>
        <dbReference type="ARBA" id="ARBA00022801"/>
    </source>
</evidence>
<organism evidence="11 12">
    <name type="scientific">Candidatus Sulfurimonas marisnigri</name>
    <dbReference type="NCBI Taxonomy" id="2740405"/>
    <lineage>
        <taxon>Bacteria</taxon>
        <taxon>Pseudomonadati</taxon>
        <taxon>Campylobacterota</taxon>
        <taxon>Epsilonproteobacteria</taxon>
        <taxon>Campylobacterales</taxon>
        <taxon>Sulfurimonadaceae</taxon>
        <taxon>Sulfurimonas</taxon>
    </lineage>
</organism>
<feature type="active site" evidence="7">
    <location>
        <position position="112"/>
    </location>
</feature>
<evidence type="ECO:0000256" key="1">
    <source>
        <dbReference type="ARBA" id="ARBA00007164"/>
    </source>
</evidence>
<dbReference type="SUPFAM" id="SSF56601">
    <property type="entry name" value="beta-lactamase/transpeptidase-like"/>
    <property type="match status" value="1"/>
</dbReference>
<dbReference type="KEGG" id="smas:HUE87_04810"/>
<sequence length="267" mass="29958">MIKKIIVLILALSISLFGDINKHKLDQLKIGALIVKDLKTKNILYSKYAQKRVRPASLTKIMTVLMAIKHGNMNKYVIITKAMLKVKPTIAGYKQGDAVLLADLVKAAMIESDNDAAKAIAISIGGGYEKKFIAMMNEKAKQLGMEHTHFSNPCGFDAKNHYSSPNDLLIMAEYAIKSPMFNRISNRNSYIYKVVRNGQFKTFEANTHNRLLNKYQYAVGVKTGYTSKAGACLIARAKKDGQDCLIVMMNSKEDRWKTAKEIFQQII</sequence>
<evidence type="ECO:0000256" key="9">
    <source>
        <dbReference type="RuleBase" id="RU004016"/>
    </source>
</evidence>
<dbReference type="Pfam" id="PF00768">
    <property type="entry name" value="Peptidase_S11"/>
    <property type="match status" value="1"/>
</dbReference>
<dbReference type="GO" id="GO:0006508">
    <property type="term" value="P:proteolysis"/>
    <property type="evidence" value="ECO:0007669"/>
    <property type="project" value="InterPro"/>
</dbReference>
<dbReference type="InterPro" id="IPR001967">
    <property type="entry name" value="Peptidase_S11_N"/>
</dbReference>
<dbReference type="AlphaFoldDB" id="A0A7S7M1W6"/>
<keyword evidence="3" id="KW-0378">Hydrolase</keyword>
<reference evidence="11 12" key="1">
    <citation type="submission" date="2020-05" db="EMBL/GenBank/DDBJ databases">
        <title>Sulfurimonas marisnigri, sp. nov., and Sulfurimonas baltica, sp. nov., manganese oxide reducing chemolithoautotrophs of the class Epsilonproteobacteria isolated from the pelagic redoxclines of the Black and Baltic Seas and emended description of the genus Sulfurimonas.</title>
        <authorList>
            <person name="Henkel J.V."/>
            <person name="Laudan C."/>
            <person name="Werner J."/>
            <person name="Neu T."/>
            <person name="Plewe S."/>
            <person name="Sproer C."/>
            <person name="Bunk B."/>
            <person name="Schulz-Vogt H.N."/>
        </authorList>
    </citation>
    <scope>NUCLEOTIDE SEQUENCE [LARGE SCALE GENOMIC DNA]</scope>
    <source>
        <strain evidence="11 12">SoZ1</strain>
    </source>
</reference>
<dbReference type="InterPro" id="IPR018044">
    <property type="entry name" value="Peptidase_S11"/>
</dbReference>
<comment type="similarity">
    <text evidence="1 9">Belongs to the peptidase S11 family.</text>
</comment>
<feature type="active site" description="Proton acceptor" evidence="7">
    <location>
        <position position="60"/>
    </location>
</feature>
<keyword evidence="11" id="KW-0645">Protease</keyword>
<gene>
    <name evidence="11" type="ORF">HUE87_04810</name>
</gene>
<keyword evidence="11" id="KW-0121">Carboxypeptidase</keyword>
<dbReference type="PANTHER" id="PTHR21581:SF6">
    <property type="entry name" value="TRAFFICKING PROTEIN PARTICLE COMPLEX SUBUNIT 12"/>
    <property type="match status" value="1"/>
</dbReference>
<dbReference type="EMBL" id="CP054493">
    <property type="protein sequence ID" value="QOY55552.1"/>
    <property type="molecule type" value="Genomic_DNA"/>
</dbReference>
<dbReference type="PRINTS" id="PR00725">
    <property type="entry name" value="DADACBPTASE1"/>
</dbReference>
<dbReference type="InterPro" id="IPR012338">
    <property type="entry name" value="Beta-lactam/transpept-like"/>
</dbReference>
<evidence type="ECO:0000256" key="2">
    <source>
        <dbReference type="ARBA" id="ARBA00022729"/>
    </source>
</evidence>
<dbReference type="RefSeq" id="WP_194367591.1">
    <property type="nucleotide sequence ID" value="NZ_CP054493.1"/>
</dbReference>
<keyword evidence="2" id="KW-0732">Signal</keyword>
<feature type="domain" description="Peptidase S11 D-alanyl-D-alanine carboxypeptidase A N-terminal" evidence="10">
    <location>
        <begin position="26"/>
        <end position="252"/>
    </location>
</feature>
<evidence type="ECO:0000313" key="11">
    <source>
        <dbReference type="EMBL" id="QOY55552.1"/>
    </source>
</evidence>
<keyword evidence="5" id="KW-0573">Peptidoglycan synthesis</keyword>
<dbReference type="Gene3D" id="3.40.710.10">
    <property type="entry name" value="DD-peptidase/beta-lactamase superfamily"/>
    <property type="match status" value="1"/>
</dbReference>